<accession>A0A0K1QCK7</accession>
<evidence type="ECO:0000256" key="4">
    <source>
        <dbReference type="PIRSR" id="PIRSR000138-1"/>
    </source>
</evidence>
<feature type="domain" description="FMN hydroxy acid dehydrogenase" evidence="6">
    <location>
        <begin position="3"/>
        <end position="366"/>
    </location>
</feature>
<dbReference type="PANTHER" id="PTHR10578:SF149">
    <property type="entry name" value="2-HYDROXYACID OXIDASE 2"/>
    <property type="match status" value="1"/>
</dbReference>
<dbReference type="SUPFAM" id="SSF51395">
    <property type="entry name" value="FMN-linked oxidoreductases"/>
    <property type="match status" value="1"/>
</dbReference>
<dbReference type="GO" id="GO:0010181">
    <property type="term" value="F:FMN binding"/>
    <property type="evidence" value="ECO:0007669"/>
    <property type="project" value="InterPro"/>
</dbReference>
<dbReference type="InterPro" id="IPR008259">
    <property type="entry name" value="FMN_hydac_DH_AS"/>
</dbReference>
<dbReference type="PANTHER" id="PTHR10578">
    <property type="entry name" value="S -2-HYDROXY-ACID OXIDASE-RELATED"/>
    <property type="match status" value="1"/>
</dbReference>
<dbReference type="Pfam" id="PF01070">
    <property type="entry name" value="FMN_dh"/>
    <property type="match status" value="1"/>
</dbReference>
<evidence type="ECO:0000256" key="2">
    <source>
        <dbReference type="ARBA" id="ARBA00023002"/>
    </source>
</evidence>
<feature type="binding site" evidence="5">
    <location>
        <position position="161"/>
    </location>
    <ligand>
        <name>FMN</name>
        <dbReference type="ChEBI" id="CHEBI:58210"/>
    </ligand>
</feature>
<feature type="binding site" evidence="5">
    <location>
        <position position="261"/>
    </location>
    <ligand>
        <name>glyoxylate</name>
        <dbReference type="ChEBI" id="CHEBI:36655"/>
    </ligand>
</feature>
<dbReference type="RefSeq" id="WP_146654172.1">
    <property type="nucleotide sequence ID" value="NZ_CP012333.1"/>
</dbReference>
<dbReference type="PIRSF" id="PIRSF000138">
    <property type="entry name" value="Al-hdrx_acd_dh"/>
    <property type="match status" value="1"/>
</dbReference>
<dbReference type="EMBL" id="CP012333">
    <property type="protein sequence ID" value="AKV03392.1"/>
    <property type="molecule type" value="Genomic_DNA"/>
</dbReference>
<dbReference type="KEGG" id="llu:AKJ09_10055"/>
<dbReference type="STRING" id="1391654.AKJ09_10055"/>
<sequence length="366" mass="39256">MDPKLAKLVTVDDFEAVARGNLTHSAYDYYRSGADEEHTLHRNRSAWTTYELWYRALVDVAQPDIRTTVLGTTLRSPISIAPTAYHTLAHPEGERATARAAADVGTLYVASTLATTTLEDVALAAPGAPRWFQLYVHTDRAFTARLVERAKAAGYSAIAFTADTPCLGRRCADVRNGFALPNGMEMANLVDIVPPDLREGAGSELARFMASRHDPSFSWKDFEALAKMCAPLPLVIKGIVRGDDARRALDHGAKAIWVSNHGGRQLDLAPATADALVDVVSAVGEQADVYVDGGIRSGTHALVALGLGATAVFVGRPVLWGLAAGGHAGVTRVLELLDEELVRAMRLAGCPDLASARDGLVRHRSR</sequence>
<keyword evidence="8" id="KW-1185">Reference proteome</keyword>
<comment type="similarity">
    <text evidence="3">Belongs to the FMN-dependent alpha-hydroxy acid dehydrogenase family.</text>
</comment>
<feature type="binding site" evidence="5">
    <location>
        <position position="264"/>
    </location>
    <ligand>
        <name>glyoxylate</name>
        <dbReference type="ChEBI" id="CHEBI:36655"/>
    </ligand>
</feature>
<gene>
    <name evidence="7" type="ORF">AKJ09_10055</name>
</gene>
<dbReference type="AlphaFoldDB" id="A0A0K1QCK7"/>
<reference evidence="7 8" key="1">
    <citation type="submission" date="2015-08" db="EMBL/GenBank/DDBJ databases">
        <authorList>
            <person name="Babu N.S."/>
            <person name="Beckwith C.J."/>
            <person name="Beseler K.G."/>
            <person name="Brison A."/>
            <person name="Carone J.V."/>
            <person name="Caskin T.P."/>
            <person name="Diamond M."/>
            <person name="Durham M.E."/>
            <person name="Foxe J.M."/>
            <person name="Go M."/>
            <person name="Henderson B.A."/>
            <person name="Jones I.B."/>
            <person name="McGettigan J.A."/>
            <person name="Micheletti S.J."/>
            <person name="Nasrallah M.E."/>
            <person name="Ortiz D."/>
            <person name="Piller C.R."/>
            <person name="Privatt S.R."/>
            <person name="Schneider S.L."/>
            <person name="Sharp S."/>
            <person name="Smith T.C."/>
            <person name="Stanton J.D."/>
            <person name="Ullery H.E."/>
            <person name="Wilson R.J."/>
            <person name="Serrano M.G."/>
            <person name="Buck G."/>
            <person name="Lee V."/>
            <person name="Wang Y."/>
            <person name="Carvalho R."/>
            <person name="Voegtly L."/>
            <person name="Shi R."/>
            <person name="Duckworth R."/>
            <person name="Johnson A."/>
            <person name="Loviza R."/>
            <person name="Walstead R."/>
            <person name="Shah Z."/>
            <person name="Kiflezghi M."/>
            <person name="Wade K."/>
            <person name="Ball S.L."/>
            <person name="Bradley K.W."/>
            <person name="Asai D.J."/>
            <person name="Bowman C.A."/>
            <person name="Russell D.A."/>
            <person name="Pope W.H."/>
            <person name="Jacobs-Sera D."/>
            <person name="Hendrix R.W."/>
            <person name="Hatfull G.F."/>
        </authorList>
    </citation>
    <scope>NUCLEOTIDE SEQUENCE [LARGE SCALE GENOMIC DNA]</scope>
    <source>
        <strain evidence="7 8">DSM 27648</strain>
    </source>
</reference>
<comment type="cofactor">
    <cofactor evidence="1">
        <name>FMN</name>
        <dbReference type="ChEBI" id="CHEBI:58210"/>
    </cofactor>
</comment>
<keyword evidence="2" id="KW-0560">Oxidoreductase</keyword>
<feature type="binding site" evidence="5">
    <location>
        <position position="259"/>
    </location>
    <ligand>
        <name>FMN</name>
        <dbReference type="ChEBI" id="CHEBI:58210"/>
    </ligand>
</feature>
<dbReference type="InterPro" id="IPR013785">
    <property type="entry name" value="Aldolase_TIM"/>
</dbReference>
<dbReference type="GO" id="GO:0016491">
    <property type="term" value="F:oxidoreductase activity"/>
    <property type="evidence" value="ECO:0007669"/>
    <property type="project" value="UniProtKB-KW"/>
</dbReference>
<dbReference type="OrthoDB" id="9770452at2"/>
<evidence type="ECO:0000256" key="5">
    <source>
        <dbReference type="PIRSR" id="PIRSR000138-2"/>
    </source>
</evidence>
<feature type="binding site" evidence="5">
    <location>
        <position position="29"/>
    </location>
    <ligand>
        <name>glyoxylate</name>
        <dbReference type="ChEBI" id="CHEBI:36655"/>
    </ligand>
</feature>
<dbReference type="Proteomes" id="UP000064967">
    <property type="component" value="Chromosome"/>
</dbReference>
<feature type="binding site" evidence="5">
    <location>
        <begin position="315"/>
        <end position="316"/>
    </location>
    <ligand>
        <name>FMN</name>
        <dbReference type="ChEBI" id="CHEBI:58210"/>
    </ligand>
</feature>
<dbReference type="PATRIC" id="fig|1391654.3.peg.10192"/>
<dbReference type="PROSITE" id="PS00557">
    <property type="entry name" value="FMN_HYDROXY_ACID_DH_1"/>
    <property type="match status" value="1"/>
</dbReference>
<feature type="active site" description="Proton acceptor" evidence="4">
    <location>
        <position position="261"/>
    </location>
</feature>
<dbReference type="Gene3D" id="3.20.20.70">
    <property type="entry name" value="Aldolase class I"/>
    <property type="match status" value="1"/>
</dbReference>
<dbReference type="CDD" id="cd02809">
    <property type="entry name" value="alpha_hydroxyacid_oxid_FMN"/>
    <property type="match status" value="1"/>
</dbReference>
<evidence type="ECO:0000256" key="1">
    <source>
        <dbReference type="ARBA" id="ARBA00001917"/>
    </source>
</evidence>
<keyword evidence="5" id="KW-0288">FMN</keyword>
<feature type="binding site" evidence="5">
    <location>
        <position position="237"/>
    </location>
    <ligand>
        <name>FMN</name>
        <dbReference type="ChEBI" id="CHEBI:58210"/>
    </ligand>
</feature>
<evidence type="ECO:0000313" key="8">
    <source>
        <dbReference type="Proteomes" id="UP000064967"/>
    </source>
</evidence>
<name>A0A0K1QCK7_9BACT</name>
<evidence type="ECO:0000313" key="7">
    <source>
        <dbReference type="EMBL" id="AKV03392.1"/>
    </source>
</evidence>
<evidence type="ECO:0000256" key="3">
    <source>
        <dbReference type="ARBA" id="ARBA00024042"/>
    </source>
</evidence>
<proteinExistence type="inferred from homology"/>
<feature type="binding site" evidence="5">
    <location>
        <begin position="292"/>
        <end position="296"/>
    </location>
    <ligand>
        <name>FMN</name>
        <dbReference type="ChEBI" id="CHEBI:58210"/>
    </ligand>
</feature>
<feature type="binding site" evidence="5">
    <location>
        <position position="111"/>
    </location>
    <ligand>
        <name>FMN</name>
        <dbReference type="ChEBI" id="CHEBI:58210"/>
    </ligand>
</feature>
<feature type="binding site" evidence="5">
    <location>
        <begin position="82"/>
        <end position="84"/>
    </location>
    <ligand>
        <name>FMN</name>
        <dbReference type="ChEBI" id="CHEBI:58210"/>
    </ligand>
</feature>
<feature type="binding site" evidence="5">
    <location>
        <position position="133"/>
    </location>
    <ligand>
        <name>FMN</name>
        <dbReference type="ChEBI" id="CHEBI:58210"/>
    </ligand>
</feature>
<protein>
    <submittedName>
        <fullName evidence="7">L-lactate dehydrogenase</fullName>
    </submittedName>
</protein>
<keyword evidence="5" id="KW-0285">Flavoprotein</keyword>
<dbReference type="InterPro" id="IPR037396">
    <property type="entry name" value="FMN_HAD"/>
</dbReference>
<dbReference type="FunFam" id="3.20.20.70:FF:000056">
    <property type="entry name" value="hydroxyacid oxidase 2"/>
    <property type="match status" value="1"/>
</dbReference>
<feature type="binding site" evidence="5">
    <location>
        <position position="135"/>
    </location>
    <ligand>
        <name>glyoxylate</name>
        <dbReference type="ChEBI" id="CHEBI:36655"/>
    </ligand>
</feature>
<dbReference type="InterPro" id="IPR000262">
    <property type="entry name" value="FMN-dep_DH"/>
</dbReference>
<dbReference type="GO" id="GO:0005737">
    <property type="term" value="C:cytoplasm"/>
    <property type="evidence" value="ECO:0007669"/>
    <property type="project" value="UniProtKB-ARBA"/>
</dbReference>
<feature type="binding site" evidence="5">
    <location>
        <position position="170"/>
    </location>
    <ligand>
        <name>glyoxylate</name>
        <dbReference type="ChEBI" id="CHEBI:36655"/>
    </ligand>
</feature>
<dbReference type="InterPro" id="IPR012133">
    <property type="entry name" value="Alpha-hydoxy_acid_DH_FMN"/>
</dbReference>
<evidence type="ECO:0000259" key="6">
    <source>
        <dbReference type="PROSITE" id="PS51349"/>
    </source>
</evidence>
<dbReference type="PROSITE" id="PS51349">
    <property type="entry name" value="FMN_HYDROXY_ACID_DH_2"/>
    <property type="match status" value="1"/>
</dbReference>
<organism evidence="7 8">
    <name type="scientific">Labilithrix luteola</name>
    <dbReference type="NCBI Taxonomy" id="1391654"/>
    <lineage>
        <taxon>Bacteria</taxon>
        <taxon>Pseudomonadati</taxon>
        <taxon>Myxococcota</taxon>
        <taxon>Polyangia</taxon>
        <taxon>Polyangiales</taxon>
        <taxon>Labilitrichaceae</taxon>
        <taxon>Labilithrix</taxon>
    </lineage>
</organism>